<gene>
    <name evidence="2" type="ORF">D7Y13_43895</name>
</gene>
<dbReference type="InterPro" id="IPR008949">
    <property type="entry name" value="Isoprenoid_synthase_dom_sf"/>
</dbReference>
<evidence type="ECO:0008006" key="4">
    <source>
        <dbReference type="Google" id="ProtNLM"/>
    </source>
</evidence>
<dbReference type="Gene3D" id="1.10.600.10">
    <property type="entry name" value="Farnesyl Diphosphate Synthase"/>
    <property type="match status" value="1"/>
</dbReference>
<reference evidence="2 3" key="1">
    <citation type="submission" date="2018-09" db="EMBL/GenBank/DDBJ databases">
        <authorList>
            <person name="Livingstone P.G."/>
            <person name="Whitworth D.E."/>
        </authorList>
    </citation>
    <scope>NUCLEOTIDE SEQUENCE [LARGE SCALE GENOMIC DNA]</scope>
    <source>
        <strain evidence="2 3">CA031B</strain>
    </source>
</reference>
<dbReference type="EMBL" id="RAWI01001233">
    <property type="protein sequence ID" value="RKH78054.1"/>
    <property type="molecule type" value="Genomic_DNA"/>
</dbReference>
<dbReference type="RefSeq" id="WP_158626254.1">
    <property type="nucleotide sequence ID" value="NZ_RAWI01001233.1"/>
</dbReference>
<evidence type="ECO:0000313" key="3">
    <source>
        <dbReference type="Proteomes" id="UP000278907"/>
    </source>
</evidence>
<dbReference type="PANTHER" id="PTHR31480">
    <property type="entry name" value="BIFUNCTIONAL LYCOPENE CYCLASE/PHYTOENE SYNTHASE"/>
    <property type="match status" value="1"/>
</dbReference>
<sequence>VALRRDRREDITTFYAWCRVIDDLADDPGVPRADRAAALDRWKQALHGRVPGEAVLAEPVRELIARYHLRVVHFLEIIAGVEMDLDGARYQTWDELRLYCYRVASAVGLISIEIFGCGAPGAREYAIDLGLALQLTN</sequence>
<feature type="non-terminal residue" evidence="2">
    <location>
        <position position="1"/>
    </location>
</feature>
<protein>
    <recommendedName>
        <fullName evidence="4">Squalene synthase HpnD</fullName>
    </recommendedName>
</protein>
<dbReference type="PROSITE" id="PS01044">
    <property type="entry name" value="SQUALEN_PHYTOEN_SYN_1"/>
    <property type="match status" value="1"/>
</dbReference>
<keyword evidence="1" id="KW-0808">Transferase</keyword>
<feature type="non-terminal residue" evidence="2">
    <location>
        <position position="137"/>
    </location>
</feature>
<keyword evidence="3" id="KW-1185">Reference proteome</keyword>
<dbReference type="InterPro" id="IPR002060">
    <property type="entry name" value="Squ/phyt_synthse"/>
</dbReference>
<accession>A0ABX9Q1Z3</accession>
<organism evidence="2 3">
    <name type="scientific">Corallococcus praedator</name>
    <dbReference type="NCBI Taxonomy" id="2316724"/>
    <lineage>
        <taxon>Bacteria</taxon>
        <taxon>Pseudomonadati</taxon>
        <taxon>Myxococcota</taxon>
        <taxon>Myxococcia</taxon>
        <taxon>Myxococcales</taxon>
        <taxon>Cystobacterineae</taxon>
        <taxon>Myxococcaceae</taxon>
        <taxon>Corallococcus</taxon>
    </lineage>
</organism>
<dbReference type="Proteomes" id="UP000278907">
    <property type="component" value="Unassembled WGS sequence"/>
</dbReference>
<comment type="caution">
    <text evidence="2">The sequence shown here is derived from an EMBL/GenBank/DDBJ whole genome shotgun (WGS) entry which is preliminary data.</text>
</comment>
<evidence type="ECO:0000313" key="2">
    <source>
        <dbReference type="EMBL" id="RKH78054.1"/>
    </source>
</evidence>
<dbReference type="SUPFAM" id="SSF48576">
    <property type="entry name" value="Terpenoid synthases"/>
    <property type="match status" value="1"/>
</dbReference>
<dbReference type="Pfam" id="PF00494">
    <property type="entry name" value="SQS_PSY"/>
    <property type="match status" value="1"/>
</dbReference>
<name>A0ABX9Q1Z3_9BACT</name>
<dbReference type="InterPro" id="IPR019845">
    <property type="entry name" value="Squalene/phytoene_synthase_CS"/>
</dbReference>
<proteinExistence type="predicted"/>
<evidence type="ECO:0000256" key="1">
    <source>
        <dbReference type="ARBA" id="ARBA00022679"/>
    </source>
</evidence>